<evidence type="ECO:0000256" key="2">
    <source>
        <dbReference type="SAM" id="SignalP"/>
    </source>
</evidence>
<proteinExistence type="predicted"/>
<dbReference type="EMBL" id="MCFI01000014">
    <property type="protein sequence ID" value="ORY79877.1"/>
    <property type="molecule type" value="Genomic_DNA"/>
</dbReference>
<organism evidence="3 4">
    <name type="scientific">Protomyces lactucae-debilis</name>
    <dbReference type="NCBI Taxonomy" id="2754530"/>
    <lineage>
        <taxon>Eukaryota</taxon>
        <taxon>Fungi</taxon>
        <taxon>Dikarya</taxon>
        <taxon>Ascomycota</taxon>
        <taxon>Taphrinomycotina</taxon>
        <taxon>Taphrinomycetes</taxon>
        <taxon>Taphrinales</taxon>
        <taxon>Protomycetaceae</taxon>
        <taxon>Protomyces</taxon>
    </lineage>
</organism>
<dbReference type="AlphaFoldDB" id="A0A1Y2F8B3"/>
<dbReference type="GeneID" id="63789080"/>
<comment type="caution">
    <text evidence="3">The sequence shown here is derived from an EMBL/GenBank/DDBJ whole genome shotgun (WGS) entry which is preliminary data.</text>
</comment>
<feature type="compositionally biased region" description="Gly residues" evidence="1">
    <location>
        <begin position="40"/>
        <end position="56"/>
    </location>
</feature>
<feature type="signal peptide" evidence="2">
    <location>
        <begin position="1"/>
        <end position="17"/>
    </location>
</feature>
<gene>
    <name evidence="3" type="ORF">BCR37DRAFT_77125</name>
</gene>
<accession>A0A1Y2F8B3</accession>
<reference evidence="3 4" key="1">
    <citation type="submission" date="2016-07" db="EMBL/GenBank/DDBJ databases">
        <title>Pervasive Adenine N6-methylation of Active Genes in Fungi.</title>
        <authorList>
            <consortium name="DOE Joint Genome Institute"/>
            <person name="Mondo S.J."/>
            <person name="Dannebaum R.O."/>
            <person name="Kuo R.C."/>
            <person name="Labutti K."/>
            <person name="Haridas S."/>
            <person name="Kuo A."/>
            <person name="Salamov A."/>
            <person name="Ahrendt S.R."/>
            <person name="Lipzen A."/>
            <person name="Sullivan W."/>
            <person name="Andreopoulos W.B."/>
            <person name="Clum A."/>
            <person name="Lindquist E."/>
            <person name="Daum C."/>
            <person name="Ramamoorthy G.K."/>
            <person name="Gryganskyi A."/>
            <person name="Culley D."/>
            <person name="Magnuson J.K."/>
            <person name="James T.Y."/>
            <person name="O'Malley M.A."/>
            <person name="Stajich J.E."/>
            <person name="Spatafora J.W."/>
            <person name="Visel A."/>
            <person name="Grigoriev I.V."/>
        </authorList>
    </citation>
    <scope>NUCLEOTIDE SEQUENCE [LARGE SCALE GENOMIC DNA]</scope>
    <source>
        <strain evidence="3 4">12-1054</strain>
    </source>
</reference>
<dbReference type="Proteomes" id="UP000193685">
    <property type="component" value="Unassembled WGS sequence"/>
</dbReference>
<feature type="chain" id="PRO_5012056334" evidence="2">
    <location>
        <begin position="18"/>
        <end position="174"/>
    </location>
</feature>
<protein>
    <submittedName>
        <fullName evidence="3">Uncharacterized protein</fullName>
    </submittedName>
</protein>
<feature type="region of interest" description="Disordered" evidence="1">
    <location>
        <begin position="37"/>
        <end position="61"/>
    </location>
</feature>
<evidence type="ECO:0000313" key="4">
    <source>
        <dbReference type="Proteomes" id="UP000193685"/>
    </source>
</evidence>
<sequence length="174" mass="18895">MTHWSLIILCFSGLVTSLVVQDPVVAADKRLVKRSRAGHVPGGSMGDGGYGDGGSEGSEDPLSSCRKFTVFHTRPGKNPRVTDFACGKKCKEMIESIPYSKGTCDALIKDISGKHESNLGQRVCTCSFTFTFTMTDDDCLRKRPHDPIDAIEFGMLSVFGHDETMSAEAGHCTR</sequence>
<evidence type="ECO:0000256" key="1">
    <source>
        <dbReference type="SAM" id="MobiDB-lite"/>
    </source>
</evidence>
<keyword evidence="2" id="KW-0732">Signal</keyword>
<evidence type="ECO:0000313" key="3">
    <source>
        <dbReference type="EMBL" id="ORY79877.1"/>
    </source>
</evidence>
<keyword evidence="4" id="KW-1185">Reference proteome</keyword>
<dbReference type="RefSeq" id="XP_040724011.1">
    <property type="nucleotide sequence ID" value="XM_040872481.1"/>
</dbReference>
<name>A0A1Y2F8B3_PROLT</name>